<keyword evidence="3" id="KW-1185">Reference proteome</keyword>
<feature type="transmembrane region" description="Helical" evidence="1">
    <location>
        <begin position="9"/>
        <end position="29"/>
    </location>
</feature>
<keyword evidence="1" id="KW-0812">Transmembrane</keyword>
<organism evidence="2 3">
    <name type="scientific">Bartonella silvatica</name>
    <dbReference type="NCBI Taxonomy" id="357760"/>
    <lineage>
        <taxon>Bacteria</taxon>
        <taxon>Pseudomonadati</taxon>
        <taxon>Pseudomonadota</taxon>
        <taxon>Alphaproteobacteria</taxon>
        <taxon>Hyphomicrobiales</taxon>
        <taxon>Bartonellaceae</taxon>
        <taxon>Bartonella</taxon>
    </lineage>
</organism>
<protein>
    <submittedName>
        <fullName evidence="2">Uncharacterized protein</fullName>
    </submittedName>
</protein>
<comment type="caution">
    <text evidence="2">The sequence shown here is derived from an EMBL/GenBank/DDBJ whole genome shotgun (WGS) entry which is preliminary data.</text>
</comment>
<name>A0ABV2HGQ7_9HYPH</name>
<accession>A0ABV2HGQ7</accession>
<proteinExistence type="predicted"/>
<dbReference type="EMBL" id="JBEPLI010000006">
    <property type="protein sequence ID" value="MET3589739.1"/>
    <property type="molecule type" value="Genomic_DNA"/>
</dbReference>
<reference evidence="2 3" key="1">
    <citation type="submission" date="2024-06" db="EMBL/GenBank/DDBJ databases">
        <title>Genomic Encyclopedia of Type Strains, Phase IV (KMG-IV): sequencing the most valuable type-strain genomes for metagenomic binning, comparative biology and taxonomic classification.</title>
        <authorList>
            <person name="Goeker M."/>
        </authorList>
    </citation>
    <scope>NUCLEOTIDE SEQUENCE [LARGE SCALE GENOMIC DNA]</scope>
    <source>
        <strain evidence="2 3">DSM 23649</strain>
    </source>
</reference>
<sequence length="30" mass="3316">MADIIKTATLYSTLIVTMNAFVVLTFVLLL</sequence>
<keyword evidence="1" id="KW-0472">Membrane</keyword>
<evidence type="ECO:0000313" key="3">
    <source>
        <dbReference type="Proteomes" id="UP001549086"/>
    </source>
</evidence>
<evidence type="ECO:0000256" key="1">
    <source>
        <dbReference type="SAM" id="Phobius"/>
    </source>
</evidence>
<gene>
    <name evidence="2" type="ORF">ABID23_000825</name>
</gene>
<keyword evidence="1" id="KW-1133">Transmembrane helix</keyword>
<evidence type="ECO:0000313" key="2">
    <source>
        <dbReference type="EMBL" id="MET3589739.1"/>
    </source>
</evidence>
<dbReference type="Proteomes" id="UP001549086">
    <property type="component" value="Unassembled WGS sequence"/>
</dbReference>